<evidence type="ECO:0000313" key="21">
    <source>
        <dbReference type="Proteomes" id="UP000298246"/>
    </source>
</evidence>
<dbReference type="FunFam" id="3.30.565.10:FF:000010">
    <property type="entry name" value="Sensor histidine kinase RcsC"/>
    <property type="match status" value="1"/>
</dbReference>
<keyword evidence="15" id="KW-0175">Coiled coil</keyword>
<evidence type="ECO:0000256" key="7">
    <source>
        <dbReference type="ARBA" id="ARBA00022679"/>
    </source>
</evidence>
<dbReference type="PROSITE" id="PS50110">
    <property type="entry name" value="RESPONSE_REGULATORY"/>
    <property type="match status" value="1"/>
</dbReference>
<dbReference type="SMART" id="SM00388">
    <property type="entry name" value="HisKA"/>
    <property type="match status" value="1"/>
</dbReference>
<evidence type="ECO:0000256" key="12">
    <source>
        <dbReference type="ARBA" id="ARBA00023136"/>
    </source>
</evidence>
<evidence type="ECO:0000256" key="1">
    <source>
        <dbReference type="ARBA" id="ARBA00000085"/>
    </source>
</evidence>
<dbReference type="Gene3D" id="3.30.450.40">
    <property type="match status" value="1"/>
</dbReference>
<dbReference type="PROSITE" id="PS50885">
    <property type="entry name" value="HAMP"/>
    <property type="match status" value="1"/>
</dbReference>
<evidence type="ECO:0000256" key="15">
    <source>
        <dbReference type="SAM" id="Coils"/>
    </source>
</evidence>
<evidence type="ECO:0000256" key="11">
    <source>
        <dbReference type="ARBA" id="ARBA00023012"/>
    </source>
</evidence>
<keyword evidence="21" id="KW-1185">Reference proteome</keyword>
<dbReference type="Gene3D" id="1.10.287.130">
    <property type="match status" value="1"/>
</dbReference>
<dbReference type="Pfam" id="PF00512">
    <property type="entry name" value="HisKA"/>
    <property type="match status" value="1"/>
</dbReference>
<dbReference type="InterPro" id="IPR003661">
    <property type="entry name" value="HisK_dim/P_dom"/>
</dbReference>
<dbReference type="Pfam" id="PF12729">
    <property type="entry name" value="4HB_MCP_1"/>
    <property type="match status" value="1"/>
</dbReference>
<comment type="catalytic activity">
    <reaction evidence="1">
        <text>ATP + protein L-histidine = ADP + protein N-phospho-L-histidine.</text>
        <dbReference type="EC" id="2.7.13.3"/>
    </reaction>
</comment>
<evidence type="ECO:0000256" key="4">
    <source>
        <dbReference type="ARBA" id="ARBA00012438"/>
    </source>
</evidence>
<dbReference type="SMART" id="SM00304">
    <property type="entry name" value="HAMP"/>
    <property type="match status" value="1"/>
</dbReference>
<dbReference type="SUPFAM" id="SSF52172">
    <property type="entry name" value="CheY-like"/>
    <property type="match status" value="1"/>
</dbReference>
<feature type="domain" description="HAMP" evidence="19">
    <location>
        <begin position="207"/>
        <end position="261"/>
    </location>
</feature>
<dbReference type="Proteomes" id="UP000298246">
    <property type="component" value="Unassembled WGS sequence"/>
</dbReference>
<feature type="modified residue" description="4-aspartylphosphate" evidence="14">
    <location>
        <position position="857"/>
    </location>
</feature>
<dbReference type="CDD" id="cd00082">
    <property type="entry name" value="HisKA"/>
    <property type="match status" value="1"/>
</dbReference>
<protein>
    <recommendedName>
        <fullName evidence="13">Circadian input-output histidine kinase CikA</fullName>
        <ecNumber evidence="4">2.7.13.3</ecNumber>
    </recommendedName>
</protein>
<dbReference type="Pfam" id="PF13185">
    <property type="entry name" value="GAF_2"/>
    <property type="match status" value="1"/>
</dbReference>
<keyword evidence="16" id="KW-0812">Transmembrane</keyword>
<evidence type="ECO:0000256" key="13">
    <source>
        <dbReference type="ARBA" id="ARBA00074306"/>
    </source>
</evidence>
<accession>A0A4Y8PSV1</accession>
<dbReference type="InterPro" id="IPR036097">
    <property type="entry name" value="HisK_dim/P_sf"/>
</dbReference>
<organism evidence="20 21">
    <name type="scientific">Paenibacillus athensensis</name>
    <dbReference type="NCBI Taxonomy" id="1967502"/>
    <lineage>
        <taxon>Bacteria</taxon>
        <taxon>Bacillati</taxon>
        <taxon>Bacillota</taxon>
        <taxon>Bacilli</taxon>
        <taxon>Bacillales</taxon>
        <taxon>Paenibacillaceae</taxon>
        <taxon>Paenibacillus</taxon>
    </lineage>
</organism>
<dbReference type="InterPro" id="IPR003018">
    <property type="entry name" value="GAF"/>
</dbReference>
<dbReference type="InterPro" id="IPR005467">
    <property type="entry name" value="His_kinase_dom"/>
</dbReference>
<sequence>MKFKTKLIAGFGTILLLIALTALLVFGLLADLKTSMHVIVNDSYAGVKLASSLRSELNNMSREAVAYLLERDPALLDEHVQEMERSKVLIGENWNQLNSLGSSPADSALIARISSAYTGYVNTLPPLMELKTKGRQEEAITFYYDVVEKRRAELFEALKDFNAVYDAQIDQAQLESNRTYAVTVGLLAALLGLLLLGGAAIAYGVLRSTTGSLRRVTAAMSGISFRDVVHIPRIPVGTYDEIGRIAEAFNQMAGALEEHTEHLRTYQTMLEQQHARKSRTADMLAHLQGVHDIERMAELFVNEMTPLLGAGYSAFYWSDPEEAGPRRLARVACFAGEDGLEPGRKLVAWGEGLVGQCAKTNRQLLLDDVPEDFIRIRSGLGEALPRHLLFVPVTYEGRVVGVLETASFQPFPVSGLLLLEEINVLFGVALNSAWAYMQNQRLLSESQAITEELQAQSEELQLQQEELSALNEQLEEQYRNTEIKNRELELARSDLEDKNRQVIIHSQYKTEFLANVSHELRTPLNSLLLLTNLLIENKESNLYEKQLAFLRTIHDSGQDLLRLINEILDLSKIEAGKMDILYEPVPLLRVKETLFRQFEPLTKQKGLELYVELEAGPLPETLMTDEAKLQQILKNLLSNAVKFTERGQVALTIRRAASQEVVEAGLALPSGMWVAFDVSDTGIGVPHAMQKMIFEAFRQADGTTSRKYGGTGLGLSISRSLAARLGGAVSLASEPGRGSTFTLLLPLAGARQAGGALMEAGYPPAAMSTPPGSATAGPPTELLAAQAAGVGEPGGRDGQTQVLAGRVVLLVDDDMRNIFALTSVLESFRIRVLFAENGEEALRLLNEQADIDLILMDIMMPKLDGYETIRAIRHADAAYRLLPIIALTAKAMKHDRDLCLAAGANDYISKPIQLEQLLSLLQVWLHR</sequence>
<dbReference type="PANTHER" id="PTHR45339">
    <property type="entry name" value="HYBRID SIGNAL TRANSDUCTION HISTIDINE KINASE J"/>
    <property type="match status" value="1"/>
</dbReference>
<dbReference type="CDD" id="cd19411">
    <property type="entry name" value="MCP2201-like_sensor"/>
    <property type="match status" value="1"/>
</dbReference>
<feature type="transmembrane region" description="Helical" evidence="16">
    <location>
        <begin position="180"/>
        <end position="206"/>
    </location>
</feature>
<proteinExistence type="inferred from homology"/>
<dbReference type="SUPFAM" id="SSF47384">
    <property type="entry name" value="Homodimeric domain of signal transducing histidine kinase"/>
    <property type="match status" value="1"/>
</dbReference>
<evidence type="ECO:0000313" key="20">
    <source>
        <dbReference type="EMBL" id="TFE83909.1"/>
    </source>
</evidence>
<dbReference type="AlphaFoldDB" id="A0A4Y8PSV1"/>
<dbReference type="GO" id="GO:0005524">
    <property type="term" value="F:ATP binding"/>
    <property type="evidence" value="ECO:0007669"/>
    <property type="project" value="UniProtKB-KW"/>
</dbReference>
<comment type="caution">
    <text evidence="20">The sequence shown here is derived from an EMBL/GenBank/DDBJ whole genome shotgun (WGS) entry which is preliminary data.</text>
</comment>
<dbReference type="EMBL" id="MYFO01000041">
    <property type="protein sequence ID" value="TFE83909.1"/>
    <property type="molecule type" value="Genomic_DNA"/>
</dbReference>
<evidence type="ECO:0000256" key="5">
    <source>
        <dbReference type="ARBA" id="ARBA00022475"/>
    </source>
</evidence>
<dbReference type="EC" id="2.7.13.3" evidence="4"/>
<dbReference type="InterPro" id="IPR047347">
    <property type="entry name" value="YvaQ-like_sensor"/>
</dbReference>
<evidence type="ECO:0000256" key="10">
    <source>
        <dbReference type="ARBA" id="ARBA00022840"/>
    </source>
</evidence>
<evidence type="ECO:0000256" key="2">
    <source>
        <dbReference type="ARBA" id="ARBA00004651"/>
    </source>
</evidence>
<keyword evidence="8" id="KW-0547">Nucleotide-binding</keyword>
<dbReference type="GO" id="GO:0000155">
    <property type="term" value="F:phosphorelay sensor kinase activity"/>
    <property type="evidence" value="ECO:0007669"/>
    <property type="project" value="InterPro"/>
</dbReference>
<dbReference type="InterPro" id="IPR011006">
    <property type="entry name" value="CheY-like_superfamily"/>
</dbReference>
<dbReference type="SMART" id="SM00387">
    <property type="entry name" value="HATPase_c"/>
    <property type="match status" value="1"/>
</dbReference>
<dbReference type="Pfam" id="PF00672">
    <property type="entry name" value="HAMP"/>
    <property type="match status" value="1"/>
</dbReference>
<dbReference type="SUPFAM" id="SSF55781">
    <property type="entry name" value="GAF domain-like"/>
    <property type="match status" value="1"/>
</dbReference>
<keyword evidence="5" id="KW-1003">Cell membrane</keyword>
<keyword evidence="10" id="KW-0067">ATP-binding</keyword>
<feature type="domain" description="Response regulatory" evidence="18">
    <location>
        <begin position="807"/>
        <end position="925"/>
    </location>
</feature>
<dbReference type="Gene3D" id="6.10.340.10">
    <property type="match status" value="1"/>
</dbReference>
<dbReference type="InterPro" id="IPR004358">
    <property type="entry name" value="Sig_transdc_His_kin-like_C"/>
</dbReference>
<evidence type="ECO:0000256" key="9">
    <source>
        <dbReference type="ARBA" id="ARBA00022777"/>
    </source>
</evidence>
<dbReference type="OrthoDB" id="9790669at2"/>
<dbReference type="GO" id="GO:0005886">
    <property type="term" value="C:plasma membrane"/>
    <property type="evidence" value="ECO:0007669"/>
    <property type="project" value="UniProtKB-SubCell"/>
</dbReference>
<feature type="domain" description="Histidine kinase" evidence="17">
    <location>
        <begin position="515"/>
        <end position="749"/>
    </location>
</feature>
<evidence type="ECO:0000256" key="16">
    <source>
        <dbReference type="SAM" id="Phobius"/>
    </source>
</evidence>
<keyword evidence="11" id="KW-0902">Two-component regulatory system</keyword>
<dbReference type="Gene3D" id="3.30.565.10">
    <property type="entry name" value="Histidine kinase-like ATPase, C-terminal domain"/>
    <property type="match status" value="1"/>
</dbReference>
<dbReference type="Pfam" id="PF00072">
    <property type="entry name" value="Response_reg"/>
    <property type="match status" value="1"/>
</dbReference>
<dbReference type="Gene3D" id="3.40.50.2300">
    <property type="match status" value="1"/>
</dbReference>
<evidence type="ECO:0000259" key="19">
    <source>
        <dbReference type="PROSITE" id="PS50885"/>
    </source>
</evidence>
<dbReference type="SMART" id="SM00448">
    <property type="entry name" value="REC"/>
    <property type="match status" value="1"/>
</dbReference>
<dbReference type="SUPFAM" id="SSF55874">
    <property type="entry name" value="ATPase domain of HSP90 chaperone/DNA topoisomerase II/histidine kinase"/>
    <property type="match status" value="1"/>
</dbReference>
<keyword evidence="9" id="KW-0418">Kinase</keyword>
<dbReference type="InterPro" id="IPR003660">
    <property type="entry name" value="HAMP_dom"/>
</dbReference>
<evidence type="ECO:0000259" key="17">
    <source>
        <dbReference type="PROSITE" id="PS50109"/>
    </source>
</evidence>
<dbReference type="CDD" id="cd16922">
    <property type="entry name" value="HATPase_EvgS-ArcB-TorS-like"/>
    <property type="match status" value="1"/>
</dbReference>
<keyword evidence="12 16" id="KW-0472">Membrane</keyword>
<evidence type="ECO:0000256" key="14">
    <source>
        <dbReference type="PROSITE-ProRule" id="PRU00169"/>
    </source>
</evidence>
<feature type="coiled-coil region" evidence="15">
    <location>
        <begin position="439"/>
        <end position="498"/>
    </location>
</feature>
<dbReference type="RefSeq" id="WP_134756676.1">
    <property type="nucleotide sequence ID" value="NZ_MYFO02000003.1"/>
</dbReference>
<dbReference type="SMART" id="SM00065">
    <property type="entry name" value="GAF"/>
    <property type="match status" value="1"/>
</dbReference>
<name>A0A4Y8PSV1_9BACL</name>
<evidence type="ECO:0000256" key="3">
    <source>
        <dbReference type="ARBA" id="ARBA00006402"/>
    </source>
</evidence>
<comment type="similarity">
    <text evidence="3">In the N-terminal section; belongs to the phytochrome family.</text>
</comment>
<dbReference type="InterPro" id="IPR036890">
    <property type="entry name" value="HATPase_C_sf"/>
</dbReference>
<evidence type="ECO:0000259" key="18">
    <source>
        <dbReference type="PROSITE" id="PS50110"/>
    </source>
</evidence>
<comment type="subcellular location">
    <subcellularLocation>
        <location evidence="2">Cell membrane</location>
        <topology evidence="2">Multi-pass membrane protein</topology>
    </subcellularLocation>
</comment>
<keyword evidence="16" id="KW-1133">Transmembrane helix</keyword>
<dbReference type="CDD" id="cd17546">
    <property type="entry name" value="REC_hyHK_CKI1_RcsC-like"/>
    <property type="match status" value="1"/>
</dbReference>
<dbReference type="PRINTS" id="PR00344">
    <property type="entry name" value="BCTRLSENSOR"/>
</dbReference>
<reference evidence="20 21" key="1">
    <citation type="submission" date="2017-03" db="EMBL/GenBank/DDBJ databases">
        <title>Isolation of Levoglucosan Utilizing Bacteria.</title>
        <authorList>
            <person name="Arya A.S."/>
        </authorList>
    </citation>
    <scope>NUCLEOTIDE SEQUENCE [LARGE SCALE GENOMIC DNA]</scope>
    <source>
        <strain evidence="20 21">MEC069</strain>
    </source>
</reference>
<dbReference type="PANTHER" id="PTHR45339:SF1">
    <property type="entry name" value="HYBRID SIGNAL TRANSDUCTION HISTIDINE KINASE J"/>
    <property type="match status" value="1"/>
</dbReference>
<keyword evidence="7" id="KW-0808">Transferase</keyword>
<evidence type="ECO:0000256" key="6">
    <source>
        <dbReference type="ARBA" id="ARBA00022553"/>
    </source>
</evidence>
<dbReference type="CDD" id="cd06225">
    <property type="entry name" value="HAMP"/>
    <property type="match status" value="1"/>
</dbReference>
<keyword evidence="6 14" id="KW-0597">Phosphoprotein</keyword>
<dbReference type="PROSITE" id="PS50109">
    <property type="entry name" value="HIS_KIN"/>
    <property type="match status" value="1"/>
</dbReference>
<gene>
    <name evidence="20" type="ORF">B5M42_21655</name>
</gene>
<evidence type="ECO:0000256" key="8">
    <source>
        <dbReference type="ARBA" id="ARBA00022741"/>
    </source>
</evidence>
<dbReference type="InterPro" id="IPR003594">
    <property type="entry name" value="HATPase_dom"/>
</dbReference>
<dbReference type="InterPro" id="IPR029016">
    <property type="entry name" value="GAF-like_dom_sf"/>
</dbReference>
<dbReference type="InterPro" id="IPR024478">
    <property type="entry name" value="HlyB_4HB_MCP"/>
</dbReference>
<dbReference type="InterPro" id="IPR001789">
    <property type="entry name" value="Sig_transdc_resp-reg_receiver"/>
</dbReference>
<dbReference type="Pfam" id="PF02518">
    <property type="entry name" value="HATPase_c"/>
    <property type="match status" value="1"/>
</dbReference>